<feature type="compositionally biased region" description="Low complexity" evidence="1">
    <location>
        <begin position="275"/>
        <end position="285"/>
    </location>
</feature>
<dbReference type="GO" id="GO:0003677">
    <property type="term" value="F:DNA binding"/>
    <property type="evidence" value="ECO:0007669"/>
    <property type="project" value="TreeGrafter"/>
</dbReference>
<feature type="compositionally biased region" description="Low complexity" evidence="1">
    <location>
        <begin position="141"/>
        <end position="161"/>
    </location>
</feature>
<gene>
    <name evidence="2" type="ORF">BN860_03246g</name>
</gene>
<dbReference type="PANTHER" id="PTHR28027">
    <property type="entry name" value="TRANSCRIPTIONAL REGULATOR MIT1"/>
    <property type="match status" value="1"/>
</dbReference>
<feature type="region of interest" description="Disordered" evidence="1">
    <location>
        <begin position="270"/>
        <end position="295"/>
    </location>
</feature>
<dbReference type="Pfam" id="PF09729">
    <property type="entry name" value="Gti1_Pac2"/>
    <property type="match status" value="1"/>
</dbReference>
<evidence type="ECO:0000313" key="2">
    <source>
        <dbReference type="EMBL" id="CDF91626.1"/>
    </source>
</evidence>
<accession>A0A8J2TAX5</accession>
<dbReference type="PANTHER" id="PTHR28027:SF2">
    <property type="entry name" value="TRANSCRIPTIONAL REGULATOR MIT1"/>
    <property type="match status" value="1"/>
</dbReference>
<feature type="region of interest" description="Disordered" evidence="1">
    <location>
        <begin position="90"/>
        <end position="161"/>
    </location>
</feature>
<feature type="region of interest" description="Disordered" evidence="1">
    <location>
        <begin position="465"/>
        <end position="493"/>
    </location>
</feature>
<evidence type="ECO:0000313" key="3">
    <source>
        <dbReference type="Proteomes" id="UP000019375"/>
    </source>
</evidence>
<dbReference type="Proteomes" id="UP000019375">
    <property type="component" value="Unassembled WGS sequence"/>
</dbReference>
<feature type="compositionally biased region" description="Polar residues" evidence="1">
    <location>
        <begin position="320"/>
        <end position="331"/>
    </location>
</feature>
<proteinExistence type="predicted"/>
<sequence length="493" mass="52262">MDIGPTFKGYIEDENDALLVLQATVDGRLKHIPRRPYEVERRYLIVSGSIFVFVEEISGIKRWTDGVSWSPSRISGKFLMYKELDKGLSVPGNRKRGPVVSSPSSPKLKLSCLTPESSNTGNVGDGNGGGNGGESNGLAKSAGTGVPPASPSSGSSGNSSCHGSSCGASFSGSSGTSGTSGTSVASGSSSFFSSVHLPSKYTGFVKKTMSVKFKTGQMTAPETLHIVSYYSVEDVHAGRLMRPKDSPFFAETKPSTELLVAMENTSLGSHGKVYSGTTSSSGTSSDNSPLVPGVNGKLAFVDQQGANSSANINNNNNGIFNSTAGSMSDHQPPNYRAPETQPRQLLQPWQSLQPLPCLRIPSLTSMYKPDIHHEHRPISNHQHQHLGHISSELPPHSKFTRYGASAVPLLNPYLQNQFLVPQPPPNLRYHSYTGYSYYNPTGGAFYPLPAAGLATVASTATIAKAQVQSGKDEPPTSSMAPKTSSNDSADGMD</sequence>
<dbReference type="AlphaFoldDB" id="A0A8J2TAX5"/>
<feature type="compositionally biased region" description="Gly residues" evidence="1">
    <location>
        <begin position="123"/>
        <end position="135"/>
    </location>
</feature>
<feature type="compositionally biased region" description="Low complexity" evidence="1">
    <location>
        <begin position="307"/>
        <end position="319"/>
    </location>
</feature>
<dbReference type="EMBL" id="HG316465">
    <property type="protein sequence ID" value="CDF91626.1"/>
    <property type="molecule type" value="Genomic_DNA"/>
</dbReference>
<keyword evidence="3" id="KW-1185">Reference proteome</keyword>
<dbReference type="OrthoDB" id="5572844at2759"/>
<feature type="region of interest" description="Disordered" evidence="1">
    <location>
        <begin position="307"/>
        <end position="341"/>
    </location>
</feature>
<reference evidence="3" key="1">
    <citation type="journal article" date="2013" name="Genome Announc.">
        <title>Genome sequence of the food spoilage yeast Zygosaccharomyces bailii CLIB 213(T).</title>
        <authorList>
            <person name="Galeote V."/>
            <person name="Bigey F."/>
            <person name="Devillers H."/>
            <person name="Neuveglise C."/>
            <person name="Dequin S."/>
        </authorList>
    </citation>
    <scope>NUCLEOTIDE SEQUENCE [LARGE SCALE GENOMIC DNA]</scope>
    <source>
        <strain evidence="3">CLIB 213 / ATCC 58445 / CBS 680 / CCRC 21525 / NBRC 1098 / NCYC 1416 / NRRL Y-2227</strain>
    </source>
</reference>
<dbReference type="InterPro" id="IPR018608">
    <property type="entry name" value="Gti1/Pac2"/>
</dbReference>
<protein>
    <submittedName>
        <fullName evidence="2">ZYBA0S12-03246g1_1</fullName>
    </submittedName>
</protein>
<feature type="compositionally biased region" description="Low complexity" evidence="1">
    <location>
        <begin position="98"/>
        <end position="122"/>
    </location>
</feature>
<name>A0A8J2TAX5_ZYGB2</name>
<organism evidence="2 3">
    <name type="scientific">Zygosaccharomyces bailii (strain CLIB 213 / ATCC 58445 / CBS 680 / BCRC 21525 / NBRC 1098 / NCYC 1416 / NRRL Y-2227)</name>
    <dbReference type="NCBI Taxonomy" id="1333698"/>
    <lineage>
        <taxon>Eukaryota</taxon>
        <taxon>Fungi</taxon>
        <taxon>Dikarya</taxon>
        <taxon>Ascomycota</taxon>
        <taxon>Saccharomycotina</taxon>
        <taxon>Saccharomycetes</taxon>
        <taxon>Saccharomycetales</taxon>
        <taxon>Saccharomycetaceae</taxon>
        <taxon>Zygosaccharomyces</taxon>
    </lineage>
</organism>
<evidence type="ECO:0000256" key="1">
    <source>
        <dbReference type="SAM" id="MobiDB-lite"/>
    </source>
</evidence>